<evidence type="ECO:0000256" key="1">
    <source>
        <dbReference type="SAM" id="MobiDB-lite"/>
    </source>
</evidence>
<feature type="region of interest" description="Disordered" evidence="1">
    <location>
        <begin position="320"/>
        <end position="340"/>
    </location>
</feature>
<evidence type="ECO:0000313" key="3">
    <source>
        <dbReference type="Proteomes" id="UP001182556"/>
    </source>
</evidence>
<reference evidence="2" key="1">
    <citation type="submission" date="2023-02" db="EMBL/GenBank/DDBJ databases">
        <title>Identification and recombinant expression of a fungal hydrolase from Papiliotrema laurentii that hydrolyzes apple cutin and clears colloidal polyester polyurethane.</title>
        <authorList>
            <consortium name="DOE Joint Genome Institute"/>
            <person name="Roman V.A."/>
            <person name="Bojanowski C."/>
            <person name="Crable B.R."/>
            <person name="Wagner D.N."/>
            <person name="Hung C.S."/>
            <person name="Nadeau L.J."/>
            <person name="Schratz L."/>
            <person name="Haridas S."/>
            <person name="Pangilinan J."/>
            <person name="Lipzen A."/>
            <person name="Na H."/>
            <person name="Yan M."/>
            <person name="Ng V."/>
            <person name="Grigoriev I.V."/>
            <person name="Spatafora J.W."/>
            <person name="Barlow D."/>
            <person name="Biffinger J."/>
            <person name="Kelley-Loughnane N."/>
            <person name="Varaljay V.A."/>
            <person name="Crookes-Goodson W.J."/>
        </authorList>
    </citation>
    <scope>NUCLEOTIDE SEQUENCE</scope>
    <source>
        <strain evidence="2">5307AH</strain>
    </source>
</reference>
<comment type="caution">
    <text evidence="2">The sequence shown here is derived from an EMBL/GenBank/DDBJ whole genome shotgun (WGS) entry which is preliminary data.</text>
</comment>
<accession>A0AAD9FPN7</accession>
<proteinExistence type="predicted"/>
<gene>
    <name evidence="2" type="ORF">DB88DRAFT_546078</name>
</gene>
<feature type="region of interest" description="Disordered" evidence="1">
    <location>
        <begin position="388"/>
        <end position="417"/>
    </location>
</feature>
<dbReference type="EMBL" id="JAODAN010000005">
    <property type="protein sequence ID" value="KAK1923981.1"/>
    <property type="molecule type" value="Genomic_DNA"/>
</dbReference>
<protein>
    <submittedName>
        <fullName evidence="2">Uncharacterized protein</fullName>
    </submittedName>
</protein>
<dbReference type="AlphaFoldDB" id="A0AAD9FPN7"/>
<keyword evidence="3" id="KW-1185">Reference proteome</keyword>
<name>A0AAD9FPN7_PAPLA</name>
<dbReference type="Proteomes" id="UP001182556">
    <property type="component" value="Unassembled WGS sequence"/>
</dbReference>
<evidence type="ECO:0000313" key="2">
    <source>
        <dbReference type="EMBL" id="KAK1923981.1"/>
    </source>
</evidence>
<organism evidence="2 3">
    <name type="scientific">Papiliotrema laurentii</name>
    <name type="common">Cryptococcus laurentii</name>
    <dbReference type="NCBI Taxonomy" id="5418"/>
    <lineage>
        <taxon>Eukaryota</taxon>
        <taxon>Fungi</taxon>
        <taxon>Dikarya</taxon>
        <taxon>Basidiomycota</taxon>
        <taxon>Agaricomycotina</taxon>
        <taxon>Tremellomycetes</taxon>
        <taxon>Tremellales</taxon>
        <taxon>Rhynchogastremaceae</taxon>
        <taxon>Papiliotrema</taxon>
    </lineage>
</organism>
<sequence>MTSDLCVPLSVLRMVDHEACVSLGSSGPSNTFHASMSDANGSLVWSTRSSRTQMTLRISLLVISASAAARSRRLTCKPPRDGSVVPNTMIPKDSTKCRACRGEDPCALNQTLFRHCSKGVSTVRWTFRLLILDPERGPGLLATTEAAVEERGSLSHVRDMVRLIAANLRLLPALTDLRLLTYVDLSRRYRNVEIAYLGIPFDRRVLAKGVGLCRWSPARSTSPVLARIDAAHGTRLLQEYAEELSLPPMTMMEAIAQAPVHLAKKYHTPEEILGTAPAGVVYAFQLGSDTTLSPRRRRGQGEGRQNDAVRGCSSVLRWKAKGGGRAGDAPNRVGQDGCNRTDPFSDSLHYAYGRPVHIPPEVLYQNFPHRSPCVLLKLWNKNLAQAQHYEPSDRPPNSNKRQKRSHFDPDTHLPTAPTGKRLWAFRMFETSAPTTSHDDGKPAIEVEIVFEWPEILPVESGGVTAARRASQEKRFREIEEELVEKLGNGSES</sequence>